<dbReference type="CDD" id="cd02792">
    <property type="entry name" value="MopB_CT_Formate-Dh-Na-like"/>
    <property type="match status" value="1"/>
</dbReference>
<evidence type="ECO:0000256" key="2">
    <source>
        <dbReference type="ARBA" id="ARBA00001966"/>
    </source>
</evidence>
<dbReference type="PANTHER" id="PTHR43105:SF14">
    <property type="entry name" value="FORMATE DEHYDROGENASE H"/>
    <property type="match status" value="1"/>
</dbReference>
<dbReference type="Pfam" id="PF00037">
    <property type="entry name" value="Fer4"/>
    <property type="match status" value="1"/>
</dbReference>
<keyword evidence="17" id="KW-1185">Reference proteome</keyword>
<keyword evidence="5" id="KW-0001">2Fe-2S</keyword>
<dbReference type="GO" id="GO:0046872">
    <property type="term" value="F:metal ion binding"/>
    <property type="evidence" value="ECO:0007669"/>
    <property type="project" value="UniProtKB-KW"/>
</dbReference>
<dbReference type="Gene3D" id="2.40.40.20">
    <property type="match status" value="1"/>
</dbReference>
<comment type="cofactor">
    <cofactor evidence="11">
        <name>[2Fe-2S] cluster</name>
        <dbReference type="ChEBI" id="CHEBI:190135"/>
    </cofactor>
</comment>
<evidence type="ECO:0000256" key="10">
    <source>
        <dbReference type="ARBA" id="ARBA00023014"/>
    </source>
</evidence>
<gene>
    <name evidence="16" type="ORF">CBQ26_06915</name>
</gene>
<dbReference type="PANTHER" id="PTHR43105">
    <property type="entry name" value="RESPIRATORY NITRATE REDUCTASE"/>
    <property type="match status" value="1"/>
</dbReference>
<evidence type="ECO:0000313" key="16">
    <source>
        <dbReference type="EMBL" id="OWL97956.1"/>
    </source>
</evidence>
<dbReference type="GO" id="GO:0016020">
    <property type="term" value="C:membrane"/>
    <property type="evidence" value="ECO:0007669"/>
    <property type="project" value="TreeGrafter"/>
</dbReference>
<dbReference type="InterPro" id="IPR019574">
    <property type="entry name" value="NADH_UbQ_OxRdtase_Gsu_4Fe4S-bd"/>
</dbReference>
<sequence>MGEIDVPNDVHIRSTVGPTRPPRGEQVQVTVDGAPQLAWVGEPLVDVINRAQIELAQVCYHPQLGPIQTCDTCTVEIDGVVGRACGTKVAAGMTVRTQTIAARAAQRDAYDRIVANHDLYCTVCDNNNGNCTVHNTLGLLGIDHQTRPFQPKGYAKDESNPFYRYDPDQCILCGRCVEACQNVQVNETLTIGWEMEQPRVLWDGGKPIGESSCVSCGHCVTVCPCNALIENSMIGEAGLFTGIPLPVWDAAIDVVKGVEASAGLKPIMNVSEIESAARDRYIKKTKTVCTYCGVGCSFDVWTDERHILKVEPGLGHANGISTCVKGKFGWDYVNSEDRLTAPLIREGDRFREATWDEALDLVARRFMEIRAKDGPDALAFVASSKASNEEAFMVQKFARQVIGTNNVDNCSRYCQSPASKGLSLTTGIGADSGTIKDIENASLVITVGSNAAESHPVLATRVKRAQKLGNTRLMVFDIREHELATRADLFLRPKPGTDFVWLAAVSKFILDNGLEDRVFLAERVNGLEEFRQSISTYTLEYAERETGIDAGTLEAVARQIAAEERVAVLWAMGVTQQCGGSDTSAAISNLLLITGNFGRTGTGGFPLRGHNNVQGASDMGAMPDQVSGYQPVGDDLVVQRHQREWGVTLRPERGLDNTQMLDAAIQGKLKAMWITGEEMSLTDANANHLAQGFEALEFLVVQDLYFTNTARYADVVFPAAASLEKEGTFTNTERRIQRLYEVMPPLKGTKPDWQIYQGVAQRMGADWKYSHPSEVMDEIARLTPFFAGVSYDRLQGYDTLCWPVAEDGTDSPLLHRERFNFPDGKARLYPATYKPRQEAPNDEFDLHLNSGRMLEHFHEGNMTFRVEGIAGKAPDTFVEVSPELAAERQLQSGQWVRLISEHGAVRLRALVTARVSGNEVFVPMNARKAGDAVNFLTGSRGDSITNTPAYKDTRVRMEVLRDVGENPLPAKNHRWGHPTPQTGVEVQRKWSRPDYVFPGGLLPMHGDSLNARADALAGPALGGSVMGGADD</sequence>
<comment type="caution">
    <text evidence="16">The sequence shown here is derived from an EMBL/GenBank/DDBJ whole genome shotgun (WGS) entry which is preliminary data.</text>
</comment>
<feature type="domain" description="4Fe-4S Mo/W bis-MGD-type" evidence="14">
    <location>
        <begin position="282"/>
        <end position="337"/>
    </location>
</feature>
<dbReference type="Gene3D" id="3.10.20.740">
    <property type="match status" value="1"/>
</dbReference>
<dbReference type="SUPFAM" id="SSF50692">
    <property type="entry name" value="ADC-like"/>
    <property type="match status" value="1"/>
</dbReference>
<dbReference type="InterPro" id="IPR006478">
    <property type="entry name" value="Formate_DH_asu"/>
</dbReference>
<evidence type="ECO:0000256" key="9">
    <source>
        <dbReference type="ARBA" id="ARBA00023004"/>
    </source>
</evidence>
<dbReference type="FunFam" id="3.10.20.740:FF:000003">
    <property type="entry name" value="Formate dehydrogenase subunit alpha"/>
    <property type="match status" value="1"/>
</dbReference>
<dbReference type="PROSITE" id="PS00551">
    <property type="entry name" value="MOLYBDOPTERIN_PROK_1"/>
    <property type="match status" value="1"/>
</dbReference>
<feature type="domain" description="4Fe-4S His(Cys)3-ligated-type" evidence="15">
    <location>
        <begin position="101"/>
        <end position="141"/>
    </location>
</feature>
<dbReference type="OrthoDB" id="9805142at2"/>
<dbReference type="SUPFAM" id="SSF54292">
    <property type="entry name" value="2Fe-2S ferredoxin-like"/>
    <property type="match status" value="1"/>
</dbReference>
<dbReference type="Proteomes" id="UP000197208">
    <property type="component" value="Unassembled WGS sequence"/>
</dbReference>
<dbReference type="GO" id="GO:0051539">
    <property type="term" value="F:4 iron, 4 sulfur cluster binding"/>
    <property type="evidence" value="ECO:0007669"/>
    <property type="project" value="UniProtKB-KW"/>
</dbReference>
<evidence type="ECO:0000256" key="4">
    <source>
        <dbReference type="ARBA" id="ARBA00022505"/>
    </source>
</evidence>
<evidence type="ECO:0000259" key="13">
    <source>
        <dbReference type="PROSITE" id="PS51379"/>
    </source>
</evidence>
<keyword evidence="3" id="KW-0004">4Fe-4S</keyword>
<dbReference type="GO" id="GO:0051537">
    <property type="term" value="F:2 iron, 2 sulfur cluster binding"/>
    <property type="evidence" value="ECO:0007669"/>
    <property type="project" value="UniProtKB-KW"/>
</dbReference>
<evidence type="ECO:0000259" key="15">
    <source>
        <dbReference type="PROSITE" id="PS51839"/>
    </source>
</evidence>
<dbReference type="InterPro" id="IPR027467">
    <property type="entry name" value="MopterinOxRdtase_cofactor_BS"/>
</dbReference>
<evidence type="ECO:0000256" key="11">
    <source>
        <dbReference type="ARBA" id="ARBA00034078"/>
    </source>
</evidence>
<dbReference type="InterPro" id="IPR050123">
    <property type="entry name" value="Prok_molybdopt-oxidoreductase"/>
</dbReference>
<dbReference type="GO" id="GO:0008863">
    <property type="term" value="F:formate dehydrogenase (NAD+) activity"/>
    <property type="evidence" value="ECO:0007669"/>
    <property type="project" value="InterPro"/>
</dbReference>
<keyword evidence="10" id="KW-0411">Iron-sulfur</keyword>
<keyword evidence="9" id="KW-0408">Iron</keyword>
<evidence type="ECO:0000256" key="7">
    <source>
        <dbReference type="ARBA" id="ARBA00022737"/>
    </source>
</evidence>
<dbReference type="PROSITE" id="PS51379">
    <property type="entry name" value="4FE4S_FER_2"/>
    <property type="match status" value="2"/>
</dbReference>
<evidence type="ECO:0000256" key="3">
    <source>
        <dbReference type="ARBA" id="ARBA00022485"/>
    </source>
</evidence>
<feature type="region of interest" description="Disordered" evidence="12">
    <location>
        <begin position="1"/>
        <end position="25"/>
    </location>
</feature>
<dbReference type="PROSITE" id="PS51839">
    <property type="entry name" value="4FE4S_HC3"/>
    <property type="match status" value="1"/>
</dbReference>
<dbReference type="FunFam" id="3.30.70.20:FF:000032">
    <property type="entry name" value="Formate dehydrogenase, alpha subunit"/>
    <property type="match status" value="1"/>
</dbReference>
<reference evidence="16 17" key="1">
    <citation type="submission" date="2017-05" db="EMBL/GenBank/DDBJ databases">
        <title>De novo genome assembly of Deniococcus indicus strain DR1.</title>
        <authorList>
            <person name="Chauhan D."/>
            <person name="Yennamalli R.M."/>
            <person name="Priyadarshini R."/>
        </authorList>
    </citation>
    <scope>NUCLEOTIDE SEQUENCE [LARGE SCALE GENOMIC DNA]</scope>
    <source>
        <strain evidence="16 17">DR1</strain>
    </source>
</reference>
<comment type="cofactor">
    <cofactor evidence="2">
        <name>[4Fe-4S] cluster</name>
        <dbReference type="ChEBI" id="CHEBI:49883"/>
    </cofactor>
</comment>
<dbReference type="GO" id="GO:0003954">
    <property type="term" value="F:NADH dehydrogenase activity"/>
    <property type="evidence" value="ECO:0007669"/>
    <property type="project" value="TreeGrafter"/>
</dbReference>
<evidence type="ECO:0000256" key="1">
    <source>
        <dbReference type="ARBA" id="ARBA00001942"/>
    </source>
</evidence>
<dbReference type="CDD" id="cd02753">
    <property type="entry name" value="MopB_Formate-Dh-H"/>
    <property type="match status" value="1"/>
</dbReference>
<dbReference type="InterPro" id="IPR006657">
    <property type="entry name" value="MoPterin_dinucl-bd_dom"/>
</dbReference>
<evidence type="ECO:0000256" key="12">
    <source>
        <dbReference type="SAM" id="MobiDB-lite"/>
    </source>
</evidence>
<evidence type="ECO:0000313" key="17">
    <source>
        <dbReference type="Proteomes" id="UP000197208"/>
    </source>
</evidence>
<dbReference type="FunFam" id="2.20.25.90:FF:000001">
    <property type="entry name" value="Formate dehydrogenase subunit alpha"/>
    <property type="match status" value="1"/>
</dbReference>
<dbReference type="PROSITE" id="PS51669">
    <property type="entry name" value="4FE4S_MOW_BIS_MGD"/>
    <property type="match status" value="1"/>
</dbReference>
<name>A0A246BQK6_9DEIO</name>
<dbReference type="Pfam" id="PF13510">
    <property type="entry name" value="Fer2_4"/>
    <property type="match status" value="1"/>
</dbReference>
<dbReference type="Pfam" id="PF10588">
    <property type="entry name" value="NADH-G_4Fe-4S_3"/>
    <property type="match status" value="1"/>
</dbReference>
<dbReference type="FunFam" id="2.40.40.20:FF:000005">
    <property type="entry name" value="Periplasmic nitrate reductase"/>
    <property type="match status" value="1"/>
</dbReference>
<dbReference type="SMART" id="SM00929">
    <property type="entry name" value="NADH-G_4Fe-4S_3"/>
    <property type="match status" value="1"/>
</dbReference>
<dbReference type="SUPFAM" id="SSF53706">
    <property type="entry name" value="Formate dehydrogenase/DMSO reductase, domains 1-3"/>
    <property type="match status" value="1"/>
</dbReference>
<dbReference type="NCBIfam" id="TIGR01591">
    <property type="entry name" value="Fdh-alpha"/>
    <property type="match status" value="1"/>
</dbReference>
<dbReference type="RefSeq" id="WP_088247803.1">
    <property type="nucleotide sequence ID" value="NZ_BNAM01000003.1"/>
</dbReference>
<evidence type="ECO:0000256" key="8">
    <source>
        <dbReference type="ARBA" id="ARBA00023002"/>
    </source>
</evidence>
<feature type="domain" description="4Fe-4S ferredoxin-type" evidence="13">
    <location>
        <begin position="161"/>
        <end position="188"/>
    </location>
</feature>
<evidence type="ECO:0000256" key="5">
    <source>
        <dbReference type="ARBA" id="ARBA00022714"/>
    </source>
</evidence>
<keyword evidence="7" id="KW-0677">Repeat</keyword>
<dbReference type="InterPro" id="IPR006656">
    <property type="entry name" value="Mopterin_OxRdtase"/>
</dbReference>
<dbReference type="Gene3D" id="3.40.228.10">
    <property type="entry name" value="Dimethylsulfoxide Reductase, domain 2"/>
    <property type="match status" value="1"/>
</dbReference>
<dbReference type="InterPro" id="IPR041924">
    <property type="entry name" value="Formate_Dh-H_N"/>
</dbReference>
<keyword evidence="4" id="KW-0500">Molybdenum</keyword>
<protein>
    <submittedName>
        <fullName evidence="16">Formate dehydrogenase subunit alpha</fullName>
    </submittedName>
</protein>
<dbReference type="Gene3D" id="3.40.50.740">
    <property type="match status" value="1"/>
</dbReference>
<keyword evidence="8" id="KW-0560">Oxidoreductase</keyword>
<dbReference type="InterPro" id="IPR009010">
    <property type="entry name" value="Asp_de-COase-like_dom_sf"/>
</dbReference>
<dbReference type="InterPro" id="IPR017896">
    <property type="entry name" value="4Fe4S_Fe-S-bd"/>
</dbReference>
<dbReference type="Gene3D" id="2.20.25.90">
    <property type="entry name" value="ADC-like domains"/>
    <property type="match status" value="1"/>
</dbReference>
<dbReference type="InterPro" id="IPR017900">
    <property type="entry name" value="4Fe4S_Fe_S_CS"/>
</dbReference>
<proteinExistence type="predicted"/>
<dbReference type="Pfam" id="PF04879">
    <property type="entry name" value="Molybdop_Fe4S4"/>
    <property type="match status" value="1"/>
</dbReference>
<evidence type="ECO:0000259" key="14">
    <source>
        <dbReference type="PROSITE" id="PS51669"/>
    </source>
</evidence>
<dbReference type="SUPFAM" id="SSF54862">
    <property type="entry name" value="4Fe-4S ferredoxins"/>
    <property type="match status" value="1"/>
</dbReference>
<dbReference type="AlphaFoldDB" id="A0A246BQK6"/>
<dbReference type="Gene3D" id="3.30.70.20">
    <property type="match status" value="1"/>
</dbReference>
<evidence type="ECO:0000256" key="6">
    <source>
        <dbReference type="ARBA" id="ARBA00022723"/>
    </source>
</evidence>
<comment type="cofactor">
    <cofactor evidence="1">
        <name>Mo-bis(molybdopterin guanine dinucleotide)</name>
        <dbReference type="ChEBI" id="CHEBI:60539"/>
    </cofactor>
</comment>
<dbReference type="PROSITE" id="PS00198">
    <property type="entry name" value="4FE4S_FER_1"/>
    <property type="match status" value="1"/>
</dbReference>
<feature type="domain" description="4Fe-4S ferredoxin-type" evidence="13">
    <location>
        <begin position="204"/>
        <end position="233"/>
    </location>
</feature>
<dbReference type="InterPro" id="IPR036010">
    <property type="entry name" value="2Fe-2S_ferredoxin-like_sf"/>
</dbReference>
<dbReference type="Pfam" id="PF00384">
    <property type="entry name" value="Molybdopterin"/>
    <property type="match status" value="1"/>
</dbReference>
<keyword evidence="6" id="KW-0479">Metal-binding</keyword>
<dbReference type="GO" id="GO:0015942">
    <property type="term" value="P:formate metabolic process"/>
    <property type="evidence" value="ECO:0007669"/>
    <property type="project" value="InterPro"/>
</dbReference>
<dbReference type="EMBL" id="NHMK01000009">
    <property type="protein sequence ID" value="OWL97956.1"/>
    <property type="molecule type" value="Genomic_DNA"/>
</dbReference>
<dbReference type="GO" id="GO:0022904">
    <property type="term" value="P:respiratory electron transport chain"/>
    <property type="evidence" value="ECO:0007669"/>
    <property type="project" value="TreeGrafter"/>
</dbReference>
<dbReference type="GO" id="GO:0043546">
    <property type="term" value="F:molybdopterin cofactor binding"/>
    <property type="evidence" value="ECO:0007669"/>
    <property type="project" value="InterPro"/>
</dbReference>
<accession>A0A246BQK6</accession>
<dbReference type="PIRSF" id="PIRSF036643">
    <property type="entry name" value="FDH_alpha"/>
    <property type="match status" value="1"/>
</dbReference>
<dbReference type="SMART" id="SM00926">
    <property type="entry name" value="Molybdop_Fe4S4"/>
    <property type="match status" value="1"/>
</dbReference>
<dbReference type="InterPro" id="IPR006963">
    <property type="entry name" value="Mopterin_OxRdtase_4Fe-4S_dom"/>
</dbReference>
<dbReference type="Pfam" id="PF01568">
    <property type="entry name" value="Molydop_binding"/>
    <property type="match status" value="1"/>
</dbReference>
<organism evidence="16 17">
    <name type="scientific">Deinococcus indicus</name>
    <dbReference type="NCBI Taxonomy" id="223556"/>
    <lineage>
        <taxon>Bacteria</taxon>
        <taxon>Thermotogati</taxon>
        <taxon>Deinococcota</taxon>
        <taxon>Deinococci</taxon>
        <taxon>Deinococcales</taxon>
        <taxon>Deinococcaceae</taxon>
        <taxon>Deinococcus</taxon>
    </lineage>
</organism>
<dbReference type="FunFam" id="3.40.228.10:FF:000002">
    <property type="entry name" value="Formate dehydrogenase subunit alpha"/>
    <property type="match status" value="1"/>
</dbReference>